<evidence type="ECO:0000256" key="2">
    <source>
        <dbReference type="ARBA" id="ARBA00022692"/>
    </source>
</evidence>
<gene>
    <name evidence="7" type="ORF">N0V89_003644</name>
</gene>
<proteinExistence type="predicted"/>
<evidence type="ECO:0000256" key="3">
    <source>
        <dbReference type="ARBA" id="ARBA00022989"/>
    </source>
</evidence>
<accession>A0A9W8XNF3</accession>
<reference evidence="7" key="1">
    <citation type="submission" date="2022-10" db="EMBL/GenBank/DDBJ databases">
        <title>Tapping the CABI collections for fungal endophytes: first genome assemblies for Collariella, Neodidymelliopsis, Ascochyta clinopodiicola, Didymella pomorum, Didymosphaeria variabile, Neocosmospora piperis and Neocucurbitaria cava.</title>
        <authorList>
            <person name="Hill R."/>
        </authorList>
    </citation>
    <scope>NUCLEOTIDE SEQUENCE</scope>
    <source>
        <strain evidence="7">IMI 356815</strain>
    </source>
</reference>
<keyword evidence="8" id="KW-1185">Reference proteome</keyword>
<dbReference type="OrthoDB" id="4770059at2759"/>
<dbReference type="InterPro" id="IPR051694">
    <property type="entry name" value="Immunoregulatory_rcpt-like"/>
</dbReference>
<evidence type="ECO:0000313" key="7">
    <source>
        <dbReference type="EMBL" id="KAJ4355624.1"/>
    </source>
</evidence>
<organism evidence="7 8">
    <name type="scientific">Didymosphaeria variabile</name>
    <dbReference type="NCBI Taxonomy" id="1932322"/>
    <lineage>
        <taxon>Eukaryota</taxon>
        <taxon>Fungi</taxon>
        <taxon>Dikarya</taxon>
        <taxon>Ascomycota</taxon>
        <taxon>Pezizomycotina</taxon>
        <taxon>Dothideomycetes</taxon>
        <taxon>Pleosporomycetidae</taxon>
        <taxon>Pleosporales</taxon>
        <taxon>Massarineae</taxon>
        <taxon>Didymosphaeriaceae</taxon>
        <taxon>Didymosphaeria</taxon>
    </lineage>
</organism>
<evidence type="ECO:0000256" key="1">
    <source>
        <dbReference type="ARBA" id="ARBA00004167"/>
    </source>
</evidence>
<sequence length="328" mass="34603">MPETTMITAKASIEAFNRGPITKYWEPAPSCSNTMSKDANMYYGWGASGVIDTACYPMGTLKYNDIKPASAWDLYYYSPAICPKEWTVATTYSDNIPKNDALTSLSVGTSTTAVLCCPSGFSYYTQGHVCTSTIKEDQTLKYVVPGNDEFGTLSIGPVSTSIYSAGASHAFANGIVVMFQSSDTAMLRSVTVNPTAGVASTSATTTTPSAQSSTGTTNTAVSTGAATSTGDAQPVSSSGLSTGAKVGMGVGIPCALLLGLLFGWFLFRKRRTGNPYPPGYDETGMVKYAQVHEAHTEPPEIGGNPRLDTLPTDVKVAAAQVHQRHELQ</sequence>
<dbReference type="GO" id="GO:0016020">
    <property type="term" value="C:membrane"/>
    <property type="evidence" value="ECO:0007669"/>
    <property type="project" value="UniProtKB-SubCell"/>
</dbReference>
<dbReference type="PANTHER" id="PTHR15549:SF26">
    <property type="entry name" value="AXIAL BUDDING PATTERN PROTEIN 2-RELATED"/>
    <property type="match status" value="1"/>
</dbReference>
<evidence type="ECO:0000256" key="6">
    <source>
        <dbReference type="SAM" id="Phobius"/>
    </source>
</evidence>
<keyword evidence="2 6" id="KW-0812">Transmembrane</keyword>
<evidence type="ECO:0000256" key="4">
    <source>
        <dbReference type="ARBA" id="ARBA00023136"/>
    </source>
</evidence>
<evidence type="ECO:0008006" key="9">
    <source>
        <dbReference type="Google" id="ProtNLM"/>
    </source>
</evidence>
<dbReference type="GO" id="GO:0071944">
    <property type="term" value="C:cell periphery"/>
    <property type="evidence" value="ECO:0007669"/>
    <property type="project" value="UniProtKB-ARBA"/>
</dbReference>
<protein>
    <recommendedName>
        <fullName evidence="9">Mid2 domain-containing protein</fullName>
    </recommendedName>
</protein>
<dbReference type="AlphaFoldDB" id="A0A9W8XNF3"/>
<dbReference type="EMBL" id="JAPEUX010000003">
    <property type="protein sequence ID" value="KAJ4355624.1"/>
    <property type="molecule type" value="Genomic_DNA"/>
</dbReference>
<comment type="caution">
    <text evidence="7">The sequence shown here is derived from an EMBL/GenBank/DDBJ whole genome shotgun (WGS) entry which is preliminary data.</text>
</comment>
<keyword evidence="3 6" id="KW-1133">Transmembrane helix</keyword>
<dbReference type="Proteomes" id="UP001140513">
    <property type="component" value="Unassembled WGS sequence"/>
</dbReference>
<comment type="subcellular location">
    <subcellularLocation>
        <location evidence="1">Membrane</location>
        <topology evidence="1">Single-pass membrane protein</topology>
    </subcellularLocation>
</comment>
<feature type="compositionally biased region" description="Low complexity" evidence="5">
    <location>
        <begin position="199"/>
        <end position="230"/>
    </location>
</feature>
<evidence type="ECO:0000256" key="5">
    <source>
        <dbReference type="SAM" id="MobiDB-lite"/>
    </source>
</evidence>
<feature type="transmembrane region" description="Helical" evidence="6">
    <location>
        <begin position="246"/>
        <end position="267"/>
    </location>
</feature>
<name>A0A9W8XNF3_9PLEO</name>
<evidence type="ECO:0000313" key="8">
    <source>
        <dbReference type="Proteomes" id="UP001140513"/>
    </source>
</evidence>
<keyword evidence="4 6" id="KW-0472">Membrane</keyword>
<dbReference type="RefSeq" id="XP_056072750.1">
    <property type="nucleotide sequence ID" value="XM_056212442.1"/>
</dbReference>
<dbReference type="GeneID" id="80907174"/>
<dbReference type="PANTHER" id="PTHR15549">
    <property type="entry name" value="PAIRED IMMUNOGLOBULIN-LIKE TYPE 2 RECEPTOR"/>
    <property type="match status" value="1"/>
</dbReference>
<feature type="region of interest" description="Disordered" evidence="5">
    <location>
        <begin position="199"/>
        <end position="239"/>
    </location>
</feature>